<dbReference type="EMBL" id="KT897276">
    <property type="protein sequence ID" value="ALT05423.1"/>
    <property type="molecule type" value="Genomic_DNA"/>
</dbReference>
<evidence type="ECO:0000313" key="2">
    <source>
        <dbReference type="EMBL" id="ALT05423.1"/>
    </source>
</evidence>
<name>A0A126JI05_CLOBO</name>
<keyword evidence="2" id="KW-0614">Plasmid</keyword>
<organism evidence="2">
    <name type="scientific">Clostridium botulinum</name>
    <dbReference type="NCBI Taxonomy" id="1491"/>
    <lineage>
        <taxon>Bacteria</taxon>
        <taxon>Bacillati</taxon>
        <taxon>Bacillota</taxon>
        <taxon>Clostridia</taxon>
        <taxon>Eubacteriales</taxon>
        <taxon>Clostridiaceae</taxon>
        <taxon>Clostridium</taxon>
    </lineage>
</organism>
<sequence>MIKFKKFSGGSYADKKRRDNALKIGAIIIGTTICVVGIYQFIVLDYYGRKVRENTIAELTEDHSGFVETYILTKEMIKGKPIDETYVKKITQSSNTVPATCIKDLKELKDMSARINLGEHTVLTTEMLVNMEEQITDDVKNQDFNWIKVHAFLEKGMYVDIHYRELDGTDTIVAAKKNITNLSGNTFSSNITELERDYINNATVRAAVTGGELYTSIYPEPENQNPAQVTYVLDKRIQEQINKDPNIVDKSANILSNNAEKGTNIDTSIKHEKQNFAGGNN</sequence>
<proteinExistence type="predicted"/>
<dbReference type="AlphaFoldDB" id="A0A126JI05"/>
<keyword evidence="1" id="KW-1133">Transmembrane helix</keyword>
<evidence type="ECO:0000256" key="1">
    <source>
        <dbReference type="SAM" id="Phobius"/>
    </source>
</evidence>
<geneLocation type="plasmid" evidence="2">
    <name>pINGR16-02E1</name>
</geneLocation>
<protein>
    <submittedName>
        <fullName evidence="2">Putative pilus assembly protein</fullName>
    </submittedName>
</protein>
<geneLocation type="plasmid" evidence="3">
    <name>pST0210E1</name>
</geneLocation>
<dbReference type="RefSeq" id="WP_172688025.1">
    <property type="nucleotide sequence ID" value="NZ_JACBBU010000011.1"/>
</dbReference>
<reference evidence="2" key="1">
    <citation type="journal article" date="2016" name="Genome Biol. Evol.">
        <title>Evolution of chromosomal Clostridium botulinum type E neurotoxin gene clusters: evidence provided by their rare plasmid borne counterparts.</title>
        <authorList>
            <person name="Carter A.T."/>
            <person name="Austin J.W."/>
            <person name="Weedmark K.A."/>
            <person name="Peck M.W."/>
        </authorList>
    </citation>
    <scope>NUCLEOTIDE SEQUENCE</scope>
    <source>
        <strain evidence="2">INGR16-02E1</strain>
        <strain evidence="3">ST0210E1</strain>
        <plasmid evidence="2">pINGR16-02E1</plasmid>
        <plasmid evidence="3">pST0210E1</plasmid>
    </source>
</reference>
<keyword evidence="1" id="KW-0812">Transmembrane</keyword>
<keyword evidence="1" id="KW-0472">Membrane</keyword>
<accession>A0A126JI05</accession>
<evidence type="ECO:0000313" key="3">
    <source>
        <dbReference type="EMBL" id="ALT05521.1"/>
    </source>
</evidence>
<dbReference type="EMBL" id="KT897277">
    <property type="protein sequence ID" value="ALT05521.1"/>
    <property type="molecule type" value="Genomic_DNA"/>
</dbReference>
<feature type="transmembrane region" description="Helical" evidence="1">
    <location>
        <begin position="21"/>
        <end position="42"/>
    </location>
</feature>